<organism evidence="1 2">
    <name type="scientific">Allonocardiopsis opalescens</name>
    <dbReference type="NCBI Taxonomy" id="1144618"/>
    <lineage>
        <taxon>Bacteria</taxon>
        <taxon>Bacillati</taxon>
        <taxon>Actinomycetota</taxon>
        <taxon>Actinomycetes</taxon>
        <taxon>Streptosporangiales</taxon>
        <taxon>Allonocardiopsis</taxon>
    </lineage>
</organism>
<sequence length="108" mass="12394">MTITGIQQQRLMDLLNGFEGSLTEVATRRDERPDLETRHGRTEPGWVWFEAETMLRLLNNERTERGLPLASVRDVMRLESMAAGHVDYTKKYALYCAELAMGITPIRP</sequence>
<keyword evidence="2" id="KW-1185">Reference proteome</keyword>
<protein>
    <submittedName>
        <fullName evidence="1">Uncharacterized protein</fullName>
    </submittedName>
</protein>
<dbReference type="AlphaFoldDB" id="A0A2T0PSR8"/>
<dbReference type="RefSeq" id="WP_106253264.1">
    <property type="nucleotide sequence ID" value="NZ_PVZC01000012.1"/>
</dbReference>
<dbReference type="EMBL" id="PVZC01000012">
    <property type="protein sequence ID" value="PRX91943.1"/>
    <property type="molecule type" value="Genomic_DNA"/>
</dbReference>
<dbReference type="Proteomes" id="UP000237846">
    <property type="component" value="Unassembled WGS sequence"/>
</dbReference>
<dbReference type="OrthoDB" id="5198423at2"/>
<gene>
    <name evidence="1" type="ORF">CLV72_11216</name>
</gene>
<accession>A0A2T0PSR8</accession>
<evidence type="ECO:0000313" key="1">
    <source>
        <dbReference type="EMBL" id="PRX91943.1"/>
    </source>
</evidence>
<reference evidence="1 2" key="1">
    <citation type="submission" date="2018-03" db="EMBL/GenBank/DDBJ databases">
        <title>Genomic Encyclopedia of Archaeal and Bacterial Type Strains, Phase II (KMG-II): from individual species to whole genera.</title>
        <authorList>
            <person name="Goeker M."/>
        </authorList>
    </citation>
    <scope>NUCLEOTIDE SEQUENCE [LARGE SCALE GENOMIC DNA]</scope>
    <source>
        <strain evidence="1 2">DSM 45601</strain>
    </source>
</reference>
<comment type="caution">
    <text evidence="1">The sequence shown here is derived from an EMBL/GenBank/DDBJ whole genome shotgun (WGS) entry which is preliminary data.</text>
</comment>
<evidence type="ECO:0000313" key="2">
    <source>
        <dbReference type="Proteomes" id="UP000237846"/>
    </source>
</evidence>
<proteinExistence type="predicted"/>
<name>A0A2T0PSR8_9ACTN</name>